<dbReference type="GO" id="GO:0016020">
    <property type="term" value="C:membrane"/>
    <property type="evidence" value="ECO:0007669"/>
    <property type="project" value="UniProtKB-SubCell"/>
</dbReference>
<feature type="domain" description="Peptidase S54 rhomboid" evidence="7">
    <location>
        <begin position="61"/>
        <end position="223"/>
    </location>
</feature>
<proteinExistence type="predicted"/>
<comment type="subcellular location">
    <subcellularLocation>
        <location evidence="1">Membrane</location>
        <topology evidence="1">Multi-pass membrane protein</topology>
    </subcellularLocation>
</comment>
<dbReference type="PANTHER" id="PTHR43066:SF5">
    <property type="entry name" value="RHOMBOID-LIKE PROTEIN 11, CHLOROPLASTIC-RELATED"/>
    <property type="match status" value="1"/>
</dbReference>
<reference evidence="8 9" key="1">
    <citation type="journal article" date="2013" name="Mar. Genomics">
        <title>Expression of sulfatases in Rhodopirellula baltica and the diversity of sulfatases in the genus Rhodopirellula.</title>
        <authorList>
            <person name="Wegner C.E."/>
            <person name="Richter-Heitmann T."/>
            <person name="Klindworth A."/>
            <person name="Klockow C."/>
            <person name="Richter M."/>
            <person name="Achstetter T."/>
            <person name="Glockner F.O."/>
            <person name="Harder J."/>
        </authorList>
    </citation>
    <scope>NUCLEOTIDE SEQUENCE [LARGE SCALE GENOMIC DNA]</scope>
    <source>
        <strain evidence="8 9">SM41</strain>
    </source>
</reference>
<comment type="caution">
    <text evidence="8">The sequence shown here is derived from an EMBL/GenBank/DDBJ whole genome shotgun (WGS) entry which is preliminary data.</text>
</comment>
<evidence type="ECO:0000256" key="4">
    <source>
        <dbReference type="ARBA" id="ARBA00023136"/>
    </source>
</evidence>
<dbReference type="PANTHER" id="PTHR43066">
    <property type="entry name" value="RHOMBOID-RELATED PROTEIN"/>
    <property type="match status" value="1"/>
</dbReference>
<dbReference type="AlphaFoldDB" id="M5U4I1"/>
<evidence type="ECO:0000256" key="3">
    <source>
        <dbReference type="ARBA" id="ARBA00022989"/>
    </source>
</evidence>
<organism evidence="8 9">
    <name type="scientific">Rhodopirellula sallentina SM41</name>
    <dbReference type="NCBI Taxonomy" id="1263870"/>
    <lineage>
        <taxon>Bacteria</taxon>
        <taxon>Pseudomonadati</taxon>
        <taxon>Planctomycetota</taxon>
        <taxon>Planctomycetia</taxon>
        <taxon>Pirellulales</taxon>
        <taxon>Pirellulaceae</taxon>
        <taxon>Rhodopirellula</taxon>
    </lineage>
</organism>
<evidence type="ECO:0000259" key="7">
    <source>
        <dbReference type="Pfam" id="PF01694"/>
    </source>
</evidence>
<accession>M5U4I1</accession>
<evidence type="ECO:0000313" key="8">
    <source>
        <dbReference type="EMBL" id="EMI56174.1"/>
    </source>
</evidence>
<evidence type="ECO:0000256" key="5">
    <source>
        <dbReference type="SAM" id="MobiDB-lite"/>
    </source>
</evidence>
<sequence length="506" mass="55669">MLFFPYSTDAPVYHYPIATGTIAVLNVAAYVATTIQVATGNLALEDVRWLALTFDGIHPLQWITHCFLHIHPFQLIVNVLFLWSFGLVIEGKIGSFLFTVFYFGIHIFCAALAQSMFYALSFAVPEVSEMFAVGADNGIYILMAMALIWAPENEMNCVFLLLVPRLGKMGGGIMTELRISTLATAYIFIELIMFFFLGLLVWQAGFHLLSLLIGVVLAFVMLRMEWVDCEDWDIISRNEWLHGYPFLCSEERRQRLSETVDLRHDAVSMALATSTTASTSNASYMAARSSTMARSAKGDTTTIAPRQGQTHAASTPSSGSQAPISQPPKKSKRRGLLGTKGRSAEPPPPTPQQIAASHPDFNRITMLMRQAVTNKSLMLAEQHFAKLQELGLAIGLSDKTLFGFASLLGTHKKFLPALAPLQLIVEHNGPMAPDALLRIAQIQLKVMRLPGEAVKTLRRIQFPAESANSPETLSEPQQKIVTRRNGLLQQCGVAPPPLVAKPDGAK</sequence>
<gene>
    <name evidence="8" type="ORF">RSSM_02371</name>
</gene>
<keyword evidence="4 6" id="KW-0472">Membrane</keyword>
<feature type="transmembrane region" description="Helical" evidence="6">
    <location>
        <begin position="208"/>
        <end position="227"/>
    </location>
</feature>
<evidence type="ECO:0000313" key="9">
    <source>
        <dbReference type="Proteomes" id="UP000011885"/>
    </source>
</evidence>
<dbReference type="RefSeq" id="WP_008677918.1">
    <property type="nucleotide sequence ID" value="NZ_ANOH01000164.1"/>
</dbReference>
<dbReference type="SUPFAM" id="SSF144091">
    <property type="entry name" value="Rhomboid-like"/>
    <property type="match status" value="1"/>
</dbReference>
<dbReference type="EMBL" id="ANOH01000164">
    <property type="protein sequence ID" value="EMI56174.1"/>
    <property type="molecule type" value="Genomic_DNA"/>
</dbReference>
<dbReference type="Gene3D" id="1.20.1540.10">
    <property type="entry name" value="Rhomboid-like"/>
    <property type="match status" value="1"/>
</dbReference>
<dbReference type="InterPro" id="IPR035952">
    <property type="entry name" value="Rhomboid-like_sf"/>
</dbReference>
<dbReference type="Proteomes" id="UP000011885">
    <property type="component" value="Unassembled WGS sequence"/>
</dbReference>
<keyword evidence="3 6" id="KW-1133">Transmembrane helix</keyword>
<protein>
    <submittedName>
        <fullName evidence="8">Peptidase S54, rhomboid</fullName>
    </submittedName>
</protein>
<dbReference type="Pfam" id="PF01694">
    <property type="entry name" value="Rhomboid"/>
    <property type="match status" value="1"/>
</dbReference>
<feature type="transmembrane region" description="Helical" evidence="6">
    <location>
        <begin position="96"/>
        <end position="119"/>
    </location>
</feature>
<name>M5U4I1_9BACT</name>
<keyword evidence="2 6" id="KW-0812">Transmembrane</keyword>
<feature type="transmembrane region" description="Helical" evidence="6">
    <location>
        <begin position="183"/>
        <end position="202"/>
    </location>
</feature>
<feature type="transmembrane region" description="Helical" evidence="6">
    <location>
        <begin position="12"/>
        <end position="35"/>
    </location>
</feature>
<dbReference type="GO" id="GO:0004252">
    <property type="term" value="F:serine-type endopeptidase activity"/>
    <property type="evidence" value="ECO:0007669"/>
    <property type="project" value="InterPro"/>
</dbReference>
<keyword evidence="9" id="KW-1185">Reference proteome</keyword>
<feature type="transmembrane region" description="Helical" evidence="6">
    <location>
        <begin position="139"/>
        <end position="163"/>
    </location>
</feature>
<feature type="transmembrane region" description="Helical" evidence="6">
    <location>
        <begin position="70"/>
        <end position="89"/>
    </location>
</feature>
<evidence type="ECO:0000256" key="6">
    <source>
        <dbReference type="SAM" id="Phobius"/>
    </source>
</evidence>
<dbReference type="InterPro" id="IPR022764">
    <property type="entry name" value="Peptidase_S54_rhomboid_dom"/>
</dbReference>
<evidence type="ECO:0000256" key="2">
    <source>
        <dbReference type="ARBA" id="ARBA00022692"/>
    </source>
</evidence>
<dbReference type="PATRIC" id="fig|1263870.3.peg.2522"/>
<evidence type="ECO:0000256" key="1">
    <source>
        <dbReference type="ARBA" id="ARBA00004141"/>
    </source>
</evidence>
<dbReference type="OrthoDB" id="267668at2"/>
<feature type="region of interest" description="Disordered" evidence="5">
    <location>
        <begin position="288"/>
        <end position="356"/>
    </location>
</feature>
<feature type="compositionally biased region" description="Polar residues" evidence="5">
    <location>
        <begin position="298"/>
        <end position="324"/>
    </location>
</feature>